<dbReference type="InterPro" id="IPR000120">
    <property type="entry name" value="Amidase"/>
</dbReference>
<keyword evidence="2 5" id="KW-0547">Nucleotide-binding</keyword>
<feature type="active site" description="Charge relay system" evidence="5">
    <location>
        <position position="160"/>
    </location>
</feature>
<dbReference type="NCBIfam" id="TIGR00132">
    <property type="entry name" value="gatA"/>
    <property type="match status" value="1"/>
</dbReference>
<feature type="active site" description="Acyl-ester intermediate" evidence="5">
    <location>
        <position position="184"/>
    </location>
</feature>
<dbReference type="Pfam" id="PF01425">
    <property type="entry name" value="Amidase"/>
    <property type="match status" value="1"/>
</dbReference>
<keyword evidence="5" id="KW-0496">Mitochondrion</keyword>
<dbReference type="PANTHER" id="PTHR11895:SF7">
    <property type="entry name" value="GLUTAMYL-TRNA(GLN) AMIDOTRANSFERASE SUBUNIT A, MITOCHONDRIAL"/>
    <property type="match status" value="1"/>
</dbReference>
<proteinExistence type="inferred from homology"/>
<dbReference type="GO" id="GO:0032543">
    <property type="term" value="P:mitochondrial translation"/>
    <property type="evidence" value="ECO:0007669"/>
    <property type="project" value="UniProtKB-UniRule"/>
</dbReference>
<evidence type="ECO:0000256" key="3">
    <source>
        <dbReference type="ARBA" id="ARBA00022840"/>
    </source>
</evidence>
<protein>
    <recommendedName>
        <fullName evidence="5">Glutamyl-tRNA(Gln) amidotransferase subunit A, mitochondrial</fullName>
        <shortName evidence="5">Glu-AdT subunit A</shortName>
        <ecNumber evidence="5">6.3.5.7</ecNumber>
    </recommendedName>
</protein>
<comment type="caution">
    <text evidence="7">The sequence shown here is derived from an EMBL/GenBank/DDBJ whole genome shotgun (WGS) entry which is preliminary data.</text>
</comment>
<dbReference type="PANTHER" id="PTHR11895">
    <property type="entry name" value="TRANSAMIDASE"/>
    <property type="match status" value="1"/>
</dbReference>
<dbReference type="GO" id="GO:0050567">
    <property type="term" value="F:glutaminyl-tRNA synthase (glutamine-hydrolyzing) activity"/>
    <property type="evidence" value="ECO:0007669"/>
    <property type="project" value="UniProtKB-UniRule"/>
</dbReference>
<keyword evidence="8" id="KW-1185">Reference proteome</keyword>
<accession>A0AA38IKQ0</accession>
<dbReference type="GO" id="GO:0005524">
    <property type="term" value="F:ATP binding"/>
    <property type="evidence" value="ECO:0007669"/>
    <property type="project" value="UniProtKB-KW"/>
</dbReference>
<dbReference type="InterPro" id="IPR036928">
    <property type="entry name" value="AS_sf"/>
</dbReference>
<sequence length="495" mass="54937">MDKLLSANIKTVFQFLIDGRITVSELISNTLEKAHRLKKYNAFITLTENEAQQRAQQSTQRYKIKKPLSELDGIPIAIKDNFCTSNIKTTCASRMLSNFIPTYNATVYERLITAGAILIGKTNLDQFAMGSGTVDSVSGPAKNHWMYNENNDNFYISGGSSGGSAISVATGTCFAAIGSDTGGSTRNPASYCGLVGLKPTYGLVSRYGLIPLVNSMDVPGILTRTVDDCVVVLNCVAGFDPKDSTSLTKPYRKIRLPSVNKLSIKNLKVGIPNEYHCEHLDEEVLDVWNEVAKLLECNGAKIQQVSMPHTEYSIVCYSILNQCEVASNMARYDGIEYGFRAKEDASTEKLFATSRSLGFNEVVRNRILTGNYFLLTRNYDKYFNQALRVRRLIVQDFDEVWENVQLLLTPTTLTTAPLYEDFVQKTNRDQCALQDYCTQPANMAGIPAVTLPIKLSSKGMPISLQIMGKNLSEPMLLALAKYIENAVQFKHCTEI</sequence>
<comment type="subcellular location">
    <subcellularLocation>
        <location evidence="5">Mitochondrion</location>
    </subcellularLocation>
</comment>
<gene>
    <name evidence="5" type="primary">GatA</name>
    <name evidence="7" type="ORF">Zmor_014424</name>
</gene>
<feature type="active site" description="Charge relay system" evidence="5">
    <location>
        <position position="79"/>
    </location>
</feature>
<dbReference type="EC" id="6.3.5.7" evidence="5"/>
<dbReference type="EMBL" id="JALNTZ010000004">
    <property type="protein sequence ID" value="KAJ3655289.1"/>
    <property type="molecule type" value="Genomic_DNA"/>
</dbReference>
<evidence type="ECO:0000313" key="7">
    <source>
        <dbReference type="EMBL" id="KAJ3655289.1"/>
    </source>
</evidence>
<comment type="catalytic activity">
    <reaction evidence="5">
        <text>L-glutamyl-tRNA(Gln) + L-glutamine + ATP + H2O = L-glutaminyl-tRNA(Gln) + L-glutamate + ADP + phosphate + H(+)</text>
        <dbReference type="Rhea" id="RHEA:17521"/>
        <dbReference type="Rhea" id="RHEA-COMP:9681"/>
        <dbReference type="Rhea" id="RHEA-COMP:9684"/>
        <dbReference type="ChEBI" id="CHEBI:15377"/>
        <dbReference type="ChEBI" id="CHEBI:15378"/>
        <dbReference type="ChEBI" id="CHEBI:29985"/>
        <dbReference type="ChEBI" id="CHEBI:30616"/>
        <dbReference type="ChEBI" id="CHEBI:43474"/>
        <dbReference type="ChEBI" id="CHEBI:58359"/>
        <dbReference type="ChEBI" id="CHEBI:78520"/>
        <dbReference type="ChEBI" id="CHEBI:78521"/>
        <dbReference type="ChEBI" id="CHEBI:456216"/>
        <dbReference type="EC" id="6.3.5.7"/>
    </reaction>
</comment>
<evidence type="ECO:0000256" key="4">
    <source>
        <dbReference type="ARBA" id="ARBA00022917"/>
    </source>
</evidence>
<dbReference type="InterPro" id="IPR023631">
    <property type="entry name" value="Amidase_dom"/>
</dbReference>
<dbReference type="GO" id="GO:0005739">
    <property type="term" value="C:mitochondrion"/>
    <property type="evidence" value="ECO:0007669"/>
    <property type="project" value="UniProtKB-SubCell"/>
</dbReference>
<evidence type="ECO:0000256" key="5">
    <source>
        <dbReference type="HAMAP-Rule" id="MF_03150"/>
    </source>
</evidence>
<name>A0AA38IKQ0_9CUCU</name>
<comment type="similarity">
    <text evidence="5">Belongs to the amidase family. GatA subfamily.</text>
</comment>
<organism evidence="7 8">
    <name type="scientific">Zophobas morio</name>
    <dbReference type="NCBI Taxonomy" id="2755281"/>
    <lineage>
        <taxon>Eukaryota</taxon>
        <taxon>Metazoa</taxon>
        <taxon>Ecdysozoa</taxon>
        <taxon>Arthropoda</taxon>
        <taxon>Hexapoda</taxon>
        <taxon>Insecta</taxon>
        <taxon>Pterygota</taxon>
        <taxon>Neoptera</taxon>
        <taxon>Endopterygota</taxon>
        <taxon>Coleoptera</taxon>
        <taxon>Polyphaga</taxon>
        <taxon>Cucujiformia</taxon>
        <taxon>Tenebrionidae</taxon>
        <taxon>Zophobas</taxon>
    </lineage>
</organism>
<comment type="function">
    <text evidence="5">Allows the formation of correctly charged Gln-tRNA(Gln) through the transamidation of misacylated Glu-tRNA(Gln) in the mitochondria. The reaction takes place in the presence of glutamine and ATP through an activated gamma-phospho-Glu-tRNA(Gln).</text>
</comment>
<dbReference type="GeneID" id="135121657"/>
<dbReference type="RefSeq" id="XP_063902029.1">
    <property type="nucleotide sequence ID" value="XM_064045959.1"/>
</dbReference>
<evidence type="ECO:0000256" key="1">
    <source>
        <dbReference type="ARBA" id="ARBA00022598"/>
    </source>
</evidence>
<evidence type="ECO:0000256" key="2">
    <source>
        <dbReference type="ARBA" id="ARBA00022741"/>
    </source>
</evidence>
<dbReference type="HAMAP" id="MF_00120">
    <property type="entry name" value="GatA"/>
    <property type="match status" value="1"/>
</dbReference>
<keyword evidence="3 5" id="KW-0067">ATP-binding</keyword>
<evidence type="ECO:0000313" key="8">
    <source>
        <dbReference type="Proteomes" id="UP001168821"/>
    </source>
</evidence>
<dbReference type="GO" id="GO:0070681">
    <property type="term" value="P:glutaminyl-tRNAGln biosynthesis via transamidation"/>
    <property type="evidence" value="ECO:0007669"/>
    <property type="project" value="UniProtKB-UniRule"/>
</dbReference>
<evidence type="ECO:0000259" key="6">
    <source>
        <dbReference type="Pfam" id="PF01425"/>
    </source>
</evidence>
<dbReference type="GO" id="GO:0030956">
    <property type="term" value="C:glutamyl-tRNA(Gln) amidotransferase complex"/>
    <property type="evidence" value="ECO:0007669"/>
    <property type="project" value="UniProtKB-UniRule"/>
</dbReference>
<dbReference type="SUPFAM" id="SSF75304">
    <property type="entry name" value="Amidase signature (AS) enzymes"/>
    <property type="match status" value="1"/>
</dbReference>
<dbReference type="AlphaFoldDB" id="A0AA38IKQ0"/>
<dbReference type="Gene3D" id="3.90.1300.10">
    <property type="entry name" value="Amidase signature (AS) domain"/>
    <property type="match status" value="1"/>
</dbReference>
<keyword evidence="1 5" id="KW-0436">Ligase</keyword>
<dbReference type="InterPro" id="IPR004412">
    <property type="entry name" value="GatA"/>
</dbReference>
<keyword evidence="4 5" id="KW-0648">Protein biosynthesis</keyword>
<reference evidence="7" key="1">
    <citation type="journal article" date="2023" name="G3 (Bethesda)">
        <title>Whole genome assemblies of Zophobas morio and Tenebrio molitor.</title>
        <authorList>
            <person name="Kaur S."/>
            <person name="Stinson S.A."/>
            <person name="diCenzo G.C."/>
        </authorList>
    </citation>
    <scope>NUCLEOTIDE SEQUENCE</scope>
    <source>
        <strain evidence="7">QUZm001</strain>
    </source>
</reference>
<dbReference type="Proteomes" id="UP001168821">
    <property type="component" value="Unassembled WGS sequence"/>
</dbReference>
<comment type="subunit">
    <text evidence="5">Subunit of the heterotrimeric GatCAB amidotransferase (AdT) complex, composed of A, B and C subunits.</text>
</comment>
<feature type="domain" description="Amidase" evidence="6">
    <location>
        <begin position="25"/>
        <end position="477"/>
    </location>
</feature>